<dbReference type="NCBIfam" id="TIGR01782">
    <property type="entry name" value="TonB-Xanth-Caul"/>
    <property type="match status" value="1"/>
</dbReference>
<dbReference type="Proteomes" id="UP001595713">
    <property type="component" value="Unassembled WGS sequence"/>
</dbReference>
<dbReference type="Pfam" id="PF07715">
    <property type="entry name" value="Plug"/>
    <property type="match status" value="1"/>
</dbReference>
<dbReference type="SUPFAM" id="SSF56935">
    <property type="entry name" value="Porins"/>
    <property type="match status" value="1"/>
</dbReference>
<evidence type="ECO:0000259" key="7">
    <source>
        <dbReference type="Pfam" id="PF07715"/>
    </source>
</evidence>
<name>A0ABV7SUN0_9SPHN</name>
<keyword evidence="3" id="KW-0998">Cell outer membrane</keyword>
<gene>
    <name evidence="8" type="ORF">ACFONA_09460</name>
</gene>
<dbReference type="RefSeq" id="WP_261295038.1">
    <property type="nucleotide sequence ID" value="NZ_JANQBK010000012.1"/>
</dbReference>
<dbReference type="InterPro" id="IPR037066">
    <property type="entry name" value="Plug_dom_sf"/>
</dbReference>
<evidence type="ECO:0000256" key="5">
    <source>
        <dbReference type="SAM" id="SignalP"/>
    </source>
</evidence>
<accession>A0ABV7SUN0</accession>
<evidence type="ECO:0000259" key="6">
    <source>
        <dbReference type="Pfam" id="PF00593"/>
    </source>
</evidence>
<protein>
    <submittedName>
        <fullName evidence="8">TonB-dependent receptor</fullName>
    </submittedName>
</protein>
<dbReference type="InterPro" id="IPR000531">
    <property type="entry name" value="Beta-barrel_TonB"/>
</dbReference>
<feature type="domain" description="TonB-dependent receptor plug" evidence="7">
    <location>
        <begin position="58"/>
        <end position="169"/>
    </location>
</feature>
<evidence type="ECO:0000313" key="9">
    <source>
        <dbReference type="Proteomes" id="UP001595713"/>
    </source>
</evidence>
<evidence type="ECO:0000256" key="1">
    <source>
        <dbReference type="ARBA" id="ARBA00004442"/>
    </source>
</evidence>
<dbReference type="InterPro" id="IPR010104">
    <property type="entry name" value="TonB_rcpt_bac"/>
</dbReference>
<dbReference type="Gene3D" id="2.40.170.20">
    <property type="entry name" value="TonB-dependent receptor, beta-barrel domain"/>
    <property type="match status" value="1"/>
</dbReference>
<evidence type="ECO:0000256" key="2">
    <source>
        <dbReference type="ARBA" id="ARBA00023136"/>
    </source>
</evidence>
<dbReference type="EMBL" id="JBHRXP010000004">
    <property type="protein sequence ID" value="MFC3580388.1"/>
    <property type="molecule type" value="Genomic_DNA"/>
</dbReference>
<feature type="signal peptide" evidence="5">
    <location>
        <begin position="1"/>
        <end position="24"/>
    </location>
</feature>
<keyword evidence="9" id="KW-1185">Reference proteome</keyword>
<feature type="chain" id="PRO_5047263693" evidence="5">
    <location>
        <begin position="25"/>
        <end position="878"/>
    </location>
</feature>
<keyword evidence="4" id="KW-0798">TonB box</keyword>
<comment type="subcellular location">
    <subcellularLocation>
        <location evidence="1 4">Cell outer membrane</location>
    </subcellularLocation>
</comment>
<dbReference type="Gene3D" id="2.170.130.10">
    <property type="entry name" value="TonB-dependent receptor, plug domain"/>
    <property type="match status" value="1"/>
</dbReference>
<dbReference type="InterPro" id="IPR012910">
    <property type="entry name" value="Plug_dom"/>
</dbReference>
<proteinExistence type="inferred from homology"/>
<comment type="caution">
    <text evidence="8">The sequence shown here is derived from an EMBL/GenBank/DDBJ whole genome shotgun (WGS) entry which is preliminary data.</text>
</comment>
<feature type="domain" description="TonB-dependent receptor-like beta-barrel" evidence="6">
    <location>
        <begin position="364"/>
        <end position="844"/>
    </location>
</feature>
<keyword evidence="5" id="KW-0732">Signal</keyword>
<sequence length="878" mass="96691">MRSTCRRIALCTTVSLGVLTLAPAAFGQAAPADDQADIGADIVVTGTAFQNQKAIQTRRDSPVIVDSLVQDDTGDLADQYLSEALARVPGVSTMQVLYGEQESQYVAIRGITPDLNYVSLDGIGMISVANQGAGQRRVDLALIPSQASSRTDVFKTFTADQEAGAIGGVINIVPYSAFDRRRDRFLIEANVSYTDYIDIPGGNSLGKYKDTHWGGGGRALLTKRFGGNEQFGIVLTGTYNQRTYDETKRNPNGRTYYSTTGTATTPASANYNGFDPAPTAMVSYDFTNFVKTYGGTATFEFKPSNNWYASILAYDYRQTEDQTDPIFTLRAFDQLKNQTAHGGTLRVPDVRTALNYDRFETESRGVLFKTRYTDDRGTEIALRAGYNENSFLDAEQAAVYQSKPTNQFITYDSSNRSIGFTLTDPAGLRNAANYSLLTAGDTQYRALGKAWEGRLDVSNNADGNDRGFGIKGGVGLRNFDMQRDVTAINYVVGTNTLTPVAYDPNFTPYLFGYNVLWIDYPKFAETVKPTLGVNAKSSATGSAEQDYDYQETIGYAYLSGVWASDHTRVIAGLRYDLADYTARTPVQIGSVYQGSSAQTGGSYRNLLPSLNLVQDVTDQLRLKASYSRTIGRPAPEDLARPTTRNDSTFTINRGNPDLTPRRADNFDLAGEFYFNGGQGLMSVGGFIKNIKDDIYDLKEEQVIDGFTYTVTTPMNASASKLKGIEFQLIDNAIGFMPGFLKDRIGFAFNVTRTWGETDYLVGGVPIHKNSLLYQREWIGNAALFYTMPRGGEVRVAYAYGDGYLDGIGADPTLDRGPEARGQLDASARFTIARDWIVKLQAKNLLGEDIYLGYGENLRYRRAEMNKGTQFFVNLIFKP</sequence>
<comment type="similarity">
    <text evidence="4">Belongs to the TonB-dependent receptor family.</text>
</comment>
<dbReference type="InterPro" id="IPR036942">
    <property type="entry name" value="Beta-barrel_TonB_sf"/>
</dbReference>
<organism evidence="8 9">
    <name type="scientific">Sphingomonas hylomeconis</name>
    <dbReference type="NCBI Taxonomy" id="1395958"/>
    <lineage>
        <taxon>Bacteria</taxon>
        <taxon>Pseudomonadati</taxon>
        <taxon>Pseudomonadota</taxon>
        <taxon>Alphaproteobacteria</taxon>
        <taxon>Sphingomonadales</taxon>
        <taxon>Sphingomonadaceae</taxon>
        <taxon>Sphingomonas</taxon>
    </lineage>
</organism>
<dbReference type="PANTHER" id="PTHR40980">
    <property type="entry name" value="PLUG DOMAIN-CONTAINING PROTEIN"/>
    <property type="match status" value="1"/>
</dbReference>
<evidence type="ECO:0000256" key="3">
    <source>
        <dbReference type="ARBA" id="ARBA00023237"/>
    </source>
</evidence>
<reference evidence="9" key="1">
    <citation type="journal article" date="2019" name="Int. J. Syst. Evol. Microbiol.">
        <title>The Global Catalogue of Microorganisms (GCM) 10K type strain sequencing project: providing services to taxonomists for standard genome sequencing and annotation.</title>
        <authorList>
            <consortium name="The Broad Institute Genomics Platform"/>
            <consortium name="The Broad Institute Genome Sequencing Center for Infectious Disease"/>
            <person name="Wu L."/>
            <person name="Ma J."/>
        </authorList>
    </citation>
    <scope>NUCLEOTIDE SEQUENCE [LARGE SCALE GENOMIC DNA]</scope>
    <source>
        <strain evidence="9">KCTC 42739</strain>
    </source>
</reference>
<dbReference type="PANTHER" id="PTHR40980:SF4">
    <property type="entry name" value="TONB-DEPENDENT RECEPTOR-LIKE BETA-BARREL DOMAIN-CONTAINING PROTEIN"/>
    <property type="match status" value="1"/>
</dbReference>
<evidence type="ECO:0000256" key="4">
    <source>
        <dbReference type="RuleBase" id="RU003357"/>
    </source>
</evidence>
<evidence type="ECO:0000313" key="8">
    <source>
        <dbReference type="EMBL" id="MFC3580388.1"/>
    </source>
</evidence>
<dbReference type="Pfam" id="PF00593">
    <property type="entry name" value="TonB_dep_Rec_b-barrel"/>
    <property type="match status" value="1"/>
</dbReference>
<keyword evidence="8" id="KW-0675">Receptor</keyword>
<keyword evidence="2 4" id="KW-0472">Membrane</keyword>